<feature type="compositionally biased region" description="Low complexity" evidence="1">
    <location>
        <begin position="300"/>
        <end position="312"/>
    </location>
</feature>
<dbReference type="PANTHER" id="PTHR33734">
    <property type="entry name" value="LYSM DOMAIN-CONTAINING GPI-ANCHORED PROTEIN 2"/>
    <property type="match status" value="1"/>
</dbReference>
<dbReference type="SMART" id="SM00257">
    <property type="entry name" value="LysM"/>
    <property type="match status" value="2"/>
</dbReference>
<sequence length="341" mass="36725">MKVHVVQKGDTLWKIAKMHGVPLASVIAANPQIADPDKINVGMKVNVPTEGENVASPTPEVTPGLGHAGTLPGAEMPFEPIPMPEGMNMTKYVVQSGDTLWKIAKKTGHSLASIIAANPQIPNPDMIMPGQVINIPTHHHGDMTGMPVGPGLSPKEMMTMPKAKMTEIKPIKAAPVPPVPMPPAPMIPPAPIHHEIDVTMLHYHPQYHVELKPYAKKHHVTKPIPMPAPKPAPVPTTAPVFFPPPVYGPCPPGTYPAIMDEWGNLYPYPVFPHIMPYMMPPYMFPPMPVPAPGMGMAPSGLPSGLGPSGFSPQSAQDWQKMFPSTPKMTRGEEGAEEPSEE</sequence>
<dbReference type="Proteomes" id="UP001596002">
    <property type="component" value="Unassembled WGS sequence"/>
</dbReference>
<feature type="region of interest" description="Disordered" evidence="1">
    <location>
        <begin position="300"/>
        <end position="341"/>
    </location>
</feature>
<proteinExistence type="predicted"/>
<dbReference type="InterPro" id="IPR014248">
    <property type="entry name" value="Spore_coat_assembly_SafA"/>
</dbReference>
<dbReference type="PANTHER" id="PTHR33734:SF22">
    <property type="entry name" value="MEMBRANE-BOUND LYTIC MUREIN TRANSGLYCOSYLASE D"/>
    <property type="match status" value="1"/>
</dbReference>
<evidence type="ECO:0000313" key="4">
    <source>
        <dbReference type="Proteomes" id="UP001596002"/>
    </source>
</evidence>
<keyword evidence="4" id="KW-1185">Reference proteome</keyword>
<dbReference type="PROSITE" id="PS51782">
    <property type="entry name" value="LYSM"/>
    <property type="match status" value="2"/>
</dbReference>
<dbReference type="CDD" id="cd00118">
    <property type="entry name" value="LysM"/>
    <property type="match status" value="2"/>
</dbReference>
<dbReference type="NCBIfam" id="TIGR02899">
    <property type="entry name" value="spore_safA"/>
    <property type="match status" value="1"/>
</dbReference>
<dbReference type="RefSeq" id="WP_380028445.1">
    <property type="nucleotide sequence ID" value="NZ_JBHSHC010000142.1"/>
</dbReference>
<dbReference type="Gene3D" id="3.10.350.10">
    <property type="entry name" value="LysM domain"/>
    <property type="match status" value="2"/>
</dbReference>
<evidence type="ECO:0000259" key="2">
    <source>
        <dbReference type="PROSITE" id="PS51782"/>
    </source>
</evidence>
<dbReference type="EMBL" id="JBHSHC010000142">
    <property type="protein sequence ID" value="MFC4769667.1"/>
    <property type="molecule type" value="Genomic_DNA"/>
</dbReference>
<feature type="domain" description="LysM" evidence="2">
    <location>
        <begin position="90"/>
        <end position="135"/>
    </location>
</feature>
<accession>A0ABV9Q8U5</accession>
<evidence type="ECO:0000313" key="3">
    <source>
        <dbReference type="EMBL" id="MFC4769667.1"/>
    </source>
</evidence>
<reference evidence="4" key="1">
    <citation type="journal article" date="2019" name="Int. J. Syst. Evol. Microbiol.">
        <title>The Global Catalogue of Microorganisms (GCM) 10K type strain sequencing project: providing services to taxonomists for standard genome sequencing and annotation.</title>
        <authorList>
            <consortium name="The Broad Institute Genomics Platform"/>
            <consortium name="The Broad Institute Genome Sequencing Center for Infectious Disease"/>
            <person name="Wu L."/>
            <person name="Ma J."/>
        </authorList>
    </citation>
    <scope>NUCLEOTIDE SEQUENCE [LARGE SCALE GENOMIC DNA]</scope>
    <source>
        <strain evidence="4">WYCCWR 12678</strain>
    </source>
</reference>
<gene>
    <name evidence="3" type="primary">safA</name>
    <name evidence="3" type="ORF">ACFO8Q_20355</name>
</gene>
<evidence type="ECO:0000256" key="1">
    <source>
        <dbReference type="SAM" id="MobiDB-lite"/>
    </source>
</evidence>
<dbReference type="InterPro" id="IPR036779">
    <property type="entry name" value="LysM_dom_sf"/>
</dbReference>
<organism evidence="3 4">
    <name type="scientific">Effusibacillus consociatus</name>
    <dbReference type="NCBI Taxonomy" id="1117041"/>
    <lineage>
        <taxon>Bacteria</taxon>
        <taxon>Bacillati</taxon>
        <taxon>Bacillota</taxon>
        <taxon>Bacilli</taxon>
        <taxon>Bacillales</taxon>
        <taxon>Alicyclobacillaceae</taxon>
        <taxon>Effusibacillus</taxon>
    </lineage>
</organism>
<protein>
    <submittedName>
        <fullName evidence="3">SafA/ExsA family spore coat assembly protein</fullName>
    </submittedName>
</protein>
<dbReference type="SUPFAM" id="SSF54106">
    <property type="entry name" value="LysM domain"/>
    <property type="match status" value="2"/>
</dbReference>
<dbReference type="Pfam" id="PF01476">
    <property type="entry name" value="LysM"/>
    <property type="match status" value="2"/>
</dbReference>
<comment type="caution">
    <text evidence="3">The sequence shown here is derived from an EMBL/GenBank/DDBJ whole genome shotgun (WGS) entry which is preliminary data.</text>
</comment>
<dbReference type="InterPro" id="IPR018392">
    <property type="entry name" value="LysM"/>
</dbReference>
<name>A0ABV9Q8U5_9BACL</name>
<feature type="domain" description="LysM" evidence="2">
    <location>
        <begin position="2"/>
        <end position="47"/>
    </location>
</feature>